<keyword evidence="6" id="KW-1185">Reference proteome</keyword>
<feature type="signal peptide" evidence="4">
    <location>
        <begin position="1"/>
        <end position="21"/>
    </location>
</feature>
<dbReference type="InterPro" id="IPR050776">
    <property type="entry name" value="Ank_Repeat/CDKN_Inhibitor"/>
</dbReference>
<dbReference type="Pfam" id="PF12796">
    <property type="entry name" value="Ank_2"/>
    <property type="match status" value="1"/>
</dbReference>
<proteinExistence type="predicted"/>
<keyword evidence="2 3" id="KW-0040">ANK repeat</keyword>
<protein>
    <submittedName>
        <fullName evidence="5">Ankyrin repeat domain-containing protein</fullName>
    </submittedName>
</protein>
<feature type="repeat" description="ANK" evidence="3">
    <location>
        <begin position="150"/>
        <end position="183"/>
    </location>
</feature>
<gene>
    <name evidence="5" type="ORF">OK345_14690</name>
</gene>
<comment type="caution">
    <text evidence="5">The sequence shown here is derived from an EMBL/GenBank/DDBJ whole genome shotgun (WGS) entry which is preliminary data.</text>
</comment>
<dbReference type="Gene3D" id="1.25.40.20">
    <property type="entry name" value="Ankyrin repeat-containing domain"/>
    <property type="match status" value="1"/>
</dbReference>
<evidence type="ECO:0000256" key="3">
    <source>
        <dbReference type="PROSITE-ProRule" id="PRU00023"/>
    </source>
</evidence>
<evidence type="ECO:0000313" key="5">
    <source>
        <dbReference type="EMBL" id="MCW4473745.1"/>
    </source>
</evidence>
<dbReference type="PROSITE" id="PS51257">
    <property type="entry name" value="PROKAR_LIPOPROTEIN"/>
    <property type="match status" value="1"/>
</dbReference>
<dbReference type="PROSITE" id="PS50297">
    <property type="entry name" value="ANK_REP_REGION"/>
    <property type="match status" value="1"/>
</dbReference>
<keyword evidence="4" id="KW-0732">Signal</keyword>
<dbReference type="RefSeq" id="WP_265128731.1">
    <property type="nucleotide sequence ID" value="NZ_JAPCHY010000013.1"/>
</dbReference>
<keyword evidence="1" id="KW-0677">Repeat</keyword>
<dbReference type="InterPro" id="IPR002110">
    <property type="entry name" value="Ankyrin_rpt"/>
</dbReference>
<evidence type="ECO:0000256" key="4">
    <source>
        <dbReference type="SAM" id="SignalP"/>
    </source>
</evidence>
<name>A0ABT3JZ14_9XANT</name>
<feature type="chain" id="PRO_5045131780" evidence="4">
    <location>
        <begin position="22"/>
        <end position="305"/>
    </location>
</feature>
<dbReference type="InterPro" id="IPR036770">
    <property type="entry name" value="Ankyrin_rpt-contain_sf"/>
</dbReference>
<dbReference type="PANTHER" id="PTHR24201">
    <property type="entry name" value="ANK_REP_REGION DOMAIN-CONTAINING PROTEIN"/>
    <property type="match status" value="1"/>
</dbReference>
<reference evidence="5 6" key="1">
    <citation type="submission" date="2022-10" db="EMBL/GenBank/DDBJ databases">
        <title>Xanthomonas sp. H13-6.</title>
        <authorList>
            <person name="Liu X."/>
            <person name="Deng Z."/>
            <person name="Jiang Y."/>
            <person name="Yu T."/>
            <person name="Ai J."/>
        </authorList>
    </citation>
    <scope>NUCLEOTIDE SEQUENCE [LARGE SCALE GENOMIC DNA]</scope>
    <source>
        <strain evidence="5 6">H13-6</strain>
    </source>
</reference>
<dbReference type="Proteomes" id="UP001209922">
    <property type="component" value="Unassembled WGS sequence"/>
</dbReference>
<accession>A0ABT3JZ14</accession>
<sequence length="305" mass="34342">MNRLFLLCSLALCAIGSPLLAGCQAPESAGRLGFNARHYYQGKALELARAVDRKDAAAIQRLIKEEGVDPDTLFDGKGMPLVAWPLVTHNLEGLRLLLEAGADPNARHRPVVRDDLPGANNAMVFAAGMEDRRYLELLLDHGGDPNTRTMGRNPLTYAAWLANRWPNVQLLIERGADVNYRKQGNKNNRPIDWYAGLGNFEQVYWLLQHGADPTTATESSEYLQGDATSPTLLHIFYKPVQDWARPWQEKCQVWVLERGIKRPPMLEYIRENREQLGLPTREEDIPLPAYELLPEFAAEPTAVHN</sequence>
<dbReference type="PROSITE" id="PS50088">
    <property type="entry name" value="ANK_REPEAT"/>
    <property type="match status" value="1"/>
</dbReference>
<dbReference type="SMART" id="SM00248">
    <property type="entry name" value="ANK"/>
    <property type="match status" value="4"/>
</dbReference>
<dbReference type="SUPFAM" id="SSF48403">
    <property type="entry name" value="Ankyrin repeat"/>
    <property type="match status" value="1"/>
</dbReference>
<evidence type="ECO:0000256" key="2">
    <source>
        <dbReference type="ARBA" id="ARBA00023043"/>
    </source>
</evidence>
<evidence type="ECO:0000313" key="6">
    <source>
        <dbReference type="Proteomes" id="UP001209922"/>
    </source>
</evidence>
<dbReference type="EMBL" id="JAPCHY010000013">
    <property type="protein sequence ID" value="MCW4473745.1"/>
    <property type="molecule type" value="Genomic_DNA"/>
</dbReference>
<organism evidence="5 6">
    <name type="scientific">Xanthomonas chitinilytica</name>
    <dbReference type="NCBI Taxonomy" id="2989819"/>
    <lineage>
        <taxon>Bacteria</taxon>
        <taxon>Pseudomonadati</taxon>
        <taxon>Pseudomonadota</taxon>
        <taxon>Gammaproteobacteria</taxon>
        <taxon>Lysobacterales</taxon>
        <taxon>Lysobacteraceae</taxon>
        <taxon>Xanthomonas</taxon>
    </lineage>
</organism>
<evidence type="ECO:0000256" key="1">
    <source>
        <dbReference type="ARBA" id="ARBA00022737"/>
    </source>
</evidence>